<dbReference type="Proteomes" id="UP000184130">
    <property type="component" value="Unassembled WGS sequence"/>
</dbReference>
<proteinExistence type="predicted"/>
<keyword evidence="2" id="KW-1133">Transmembrane helix</keyword>
<organism evidence="4 5">
    <name type="scientific">Xylanibacter ruminicola</name>
    <name type="common">Prevotella ruminicola</name>
    <dbReference type="NCBI Taxonomy" id="839"/>
    <lineage>
        <taxon>Bacteria</taxon>
        <taxon>Pseudomonadati</taxon>
        <taxon>Bacteroidota</taxon>
        <taxon>Bacteroidia</taxon>
        <taxon>Bacteroidales</taxon>
        <taxon>Prevotellaceae</taxon>
        <taxon>Xylanibacter</taxon>
    </lineage>
</organism>
<gene>
    <name evidence="4" type="ORF">SAMN05216463_10980</name>
</gene>
<feature type="domain" description="DUF6377" evidence="3">
    <location>
        <begin position="257"/>
        <end position="496"/>
    </location>
</feature>
<evidence type="ECO:0000313" key="4">
    <source>
        <dbReference type="EMBL" id="SHK68831.1"/>
    </source>
</evidence>
<evidence type="ECO:0000256" key="2">
    <source>
        <dbReference type="SAM" id="Phobius"/>
    </source>
</evidence>
<evidence type="ECO:0000259" key="3">
    <source>
        <dbReference type="Pfam" id="PF19904"/>
    </source>
</evidence>
<dbReference type="SUPFAM" id="SSF48452">
    <property type="entry name" value="TPR-like"/>
    <property type="match status" value="1"/>
</dbReference>
<dbReference type="Pfam" id="PF19904">
    <property type="entry name" value="DUF6377"/>
    <property type="match status" value="1"/>
</dbReference>
<dbReference type="AlphaFoldDB" id="A0A1M6UI43"/>
<feature type="coiled-coil region" evidence="1">
    <location>
        <begin position="350"/>
        <end position="377"/>
    </location>
</feature>
<keyword evidence="2" id="KW-0812">Transmembrane</keyword>
<reference evidence="4 5" key="1">
    <citation type="submission" date="2016-11" db="EMBL/GenBank/DDBJ databases">
        <authorList>
            <person name="Jaros S."/>
            <person name="Januszkiewicz K."/>
            <person name="Wedrychowicz H."/>
        </authorList>
    </citation>
    <scope>NUCLEOTIDE SEQUENCE [LARGE SCALE GENOMIC DNA]</scope>
    <source>
        <strain evidence="4 5">KHT3</strain>
    </source>
</reference>
<dbReference type="Gene3D" id="1.25.40.10">
    <property type="entry name" value="Tetratricopeptide repeat domain"/>
    <property type="match status" value="1"/>
</dbReference>
<accession>A0A1M6UI43</accession>
<sequence>MKKVLLLTVMLIFGVGYGFSATDSLASIIKRLDESLANKDRYVSAKQQRIGDIKKQEDKAYSDFARFQLCIRLYDEYKSFKYDSAHVYACKSLELAKRLDKPEFIIEAKCAITFCLLSAGLYREAFEELRSISIAGVSTECLKKYYWMASRLSYDMADYNHTMPYQDEYIKQGSVYTDSLLHLLPARSAEWLYAEGMRQMKEYHYDECVYTFRQLLRNADLDVHTRAVVTSCLGWIYFMQGEREDAKRYLAEAAICDNESATKETTALCGLAGMLYEEGDIERATRYVQFSLDDANYYDARQRKIQIGDILPIIEQDRYNMMKNERNAIIITLIVALLAIVILLFGTWIIRRQMRKLQEARRIIEQRNQEMQLANDKLCEANAIKDEYIGRTFYINAEYINKVEKLYKTIDRKIAARQYEDLRSTLKESTLNAERNSMFADFDETFLKLFPDFVRQFNLLFDEKDRRLPKDEKSLTSEMRIFALIRLGITEIERIANFLDYSVYTIKTYKTRVKNKSIVDNDLFEQRIMEIG</sequence>
<feature type="transmembrane region" description="Helical" evidence="2">
    <location>
        <begin position="328"/>
        <end position="350"/>
    </location>
</feature>
<keyword evidence="1" id="KW-0175">Coiled coil</keyword>
<evidence type="ECO:0000256" key="1">
    <source>
        <dbReference type="SAM" id="Coils"/>
    </source>
</evidence>
<dbReference type="InterPro" id="IPR011990">
    <property type="entry name" value="TPR-like_helical_dom_sf"/>
</dbReference>
<name>A0A1M6UI43_XYLRU</name>
<protein>
    <recommendedName>
        <fullName evidence="3">DUF6377 domain-containing protein</fullName>
    </recommendedName>
</protein>
<keyword evidence="2" id="KW-0472">Membrane</keyword>
<dbReference type="InterPro" id="IPR045957">
    <property type="entry name" value="DUF6377"/>
</dbReference>
<dbReference type="EMBL" id="FRBD01000009">
    <property type="protein sequence ID" value="SHK68831.1"/>
    <property type="molecule type" value="Genomic_DNA"/>
</dbReference>
<evidence type="ECO:0000313" key="5">
    <source>
        <dbReference type="Proteomes" id="UP000184130"/>
    </source>
</evidence>
<dbReference type="RefSeq" id="WP_073207614.1">
    <property type="nucleotide sequence ID" value="NZ_FRBD01000009.1"/>
</dbReference>